<keyword evidence="2" id="KW-1185">Reference proteome</keyword>
<gene>
    <name evidence="1" type="ORF">IEQ34_014666</name>
</gene>
<protein>
    <submittedName>
        <fullName evidence="1">Uncharacterized protein</fullName>
    </submittedName>
</protein>
<sequence>MRSVVSSEYTAEGSLLPRRLGGIGGRRGEVLQLFFDVFRAADLLKHAPGLVEIAAATQDYACRSLREEQNPDEEENGWDGGE</sequence>
<comment type="caution">
    <text evidence="1">The sequence shown here is derived from an EMBL/GenBank/DDBJ whole genome shotgun (WGS) entry which is preliminary data.</text>
</comment>
<evidence type="ECO:0000313" key="1">
    <source>
        <dbReference type="EMBL" id="KAH0456759.1"/>
    </source>
</evidence>
<accession>A0AAV7GM37</accession>
<reference evidence="1 2" key="1">
    <citation type="journal article" date="2021" name="Hortic Res">
        <title>Chromosome-scale assembly of the Dendrobium chrysotoxum genome enhances the understanding of orchid evolution.</title>
        <authorList>
            <person name="Zhang Y."/>
            <person name="Zhang G.Q."/>
            <person name="Zhang D."/>
            <person name="Liu X.D."/>
            <person name="Xu X.Y."/>
            <person name="Sun W.H."/>
            <person name="Yu X."/>
            <person name="Zhu X."/>
            <person name="Wang Z.W."/>
            <person name="Zhao X."/>
            <person name="Zhong W.Y."/>
            <person name="Chen H."/>
            <person name="Yin W.L."/>
            <person name="Huang T."/>
            <person name="Niu S.C."/>
            <person name="Liu Z.J."/>
        </authorList>
    </citation>
    <scope>NUCLEOTIDE SEQUENCE [LARGE SCALE GENOMIC DNA]</scope>
    <source>
        <strain evidence="1">Lindl</strain>
    </source>
</reference>
<dbReference type="AlphaFoldDB" id="A0AAV7GM37"/>
<name>A0AAV7GM37_DENCH</name>
<organism evidence="1 2">
    <name type="scientific">Dendrobium chrysotoxum</name>
    <name type="common">Orchid</name>
    <dbReference type="NCBI Taxonomy" id="161865"/>
    <lineage>
        <taxon>Eukaryota</taxon>
        <taxon>Viridiplantae</taxon>
        <taxon>Streptophyta</taxon>
        <taxon>Embryophyta</taxon>
        <taxon>Tracheophyta</taxon>
        <taxon>Spermatophyta</taxon>
        <taxon>Magnoliopsida</taxon>
        <taxon>Liliopsida</taxon>
        <taxon>Asparagales</taxon>
        <taxon>Orchidaceae</taxon>
        <taxon>Epidendroideae</taxon>
        <taxon>Malaxideae</taxon>
        <taxon>Dendrobiinae</taxon>
        <taxon>Dendrobium</taxon>
    </lineage>
</organism>
<dbReference type="EMBL" id="JAGFBR010000013">
    <property type="protein sequence ID" value="KAH0456759.1"/>
    <property type="molecule type" value="Genomic_DNA"/>
</dbReference>
<evidence type="ECO:0000313" key="2">
    <source>
        <dbReference type="Proteomes" id="UP000775213"/>
    </source>
</evidence>
<proteinExistence type="predicted"/>
<dbReference type="Proteomes" id="UP000775213">
    <property type="component" value="Unassembled WGS sequence"/>
</dbReference>